<feature type="chain" id="PRO_5011685417" description="Lipoprotein" evidence="1">
    <location>
        <begin position="28"/>
        <end position="245"/>
    </location>
</feature>
<dbReference type="Proteomes" id="UP000199448">
    <property type="component" value="Unassembled WGS sequence"/>
</dbReference>
<evidence type="ECO:0000256" key="1">
    <source>
        <dbReference type="SAM" id="SignalP"/>
    </source>
</evidence>
<feature type="signal peptide" evidence="1">
    <location>
        <begin position="1"/>
        <end position="27"/>
    </location>
</feature>
<evidence type="ECO:0008006" key="4">
    <source>
        <dbReference type="Google" id="ProtNLM"/>
    </source>
</evidence>
<protein>
    <recommendedName>
        <fullName evidence="4">Lipoprotein</fullName>
    </recommendedName>
</protein>
<accession>A0A1H5NSI2</accession>
<dbReference type="AlphaFoldDB" id="A0A1H5NSI2"/>
<keyword evidence="1" id="KW-0732">Signal</keyword>
<name>A0A1H5NSI2_9FLAO</name>
<sequence length="245" mass="27557">MKNQIFLALSILTASAMITGCCGTRMASCPDGRPVSFPKSEKCAAKIYQDAVKDFNANLKATVNVVDQVTVGVDNLEIKNESKLLKDKLNQESIRLQETLKASYLAITRDPCSNSERHYKLVESVNAKNYELQQLKTTLENETKQKEIESTLDDYLYQRGKREGAAMGKIAGTLDRYFKDNNKYPDSLDDIAIQEEINFLGSSRLEYKLISPSEFTMKFAGEDYVLGSSDDKLYKGKDGKTERLN</sequence>
<gene>
    <name evidence="2" type="ORF">SAMN04488034_105156</name>
</gene>
<dbReference type="PROSITE" id="PS51257">
    <property type="entry name" value="PROKAR_LIPOPROTEIN"/>
    <property type="match status" value="1"/>
</dbReference>
<dbReference type="EMBL" id="FNUG01000005">
    <property type="protein sequence ID" value="SEF04639.1"/>
    <property type="molecule type" value="Genomic_DNA"/>
</dbReference>
<reference evidence="2 3" key="1">
    <citation type="submission" date="2016-10" db="EMBL/GenBank/DDBJ databases">
        <authorList>
            <person name="de Groot N.N."/>
        </authorList>
    </citation>
    <scope>NUCLEOTIDE SEQUENCE [LARGE SCALE GENOMIC DNA]</scope>
    <source>
        <strain evidence="2 3">DSM 23553</strain>
    </source>
</reference>
<dbReference type="OrthoDB" id="1454303at2"/>
<dbReference type="STRING" id="390640.SAMN04488034_105156"/>
<evidence type="ECO:0000313" key="2">
    <source>
        <dbReference type="EMBL" id="SEF04639.1"/>
    </source>
</evidence>
<organism evidence="2 3">
    <name type="scientific">Salinimicrobium catena</name>
    <dbReference type="NCBI Taxonomy" id="390640"/>
    <lineage>
        <taxon>Bacteria</taxon>
        <taxon>Pseudomonadati</taxon>
        <taxon>Bacteroidota</taxon>
        <taxon>Flavobacteriia</taxon>
        <taxon>Flavobacteriales</taxon>
        <taxon>Flavobacteriaceae</taxon>
        <taxon>Salinimicrobium</taxon>
    </lineage>
</organism>
<dbReference type="RefSeq" id="WP_143019304.1">
    <property type="nucleotide sequence ID" value="NZ_FNGG01000005.1"/>
</dbReference>
<proteinExistence type="predicted"/>
<keyword evidence="3" id="KW-1185">Reference proteome</keyword>
<evidence type="ECO:0000313" key="3">
    <source>
        <dbReference type="Proteomes" id="UP000199448"/>
    </source>
</evidence>